<proteinExistence type="predicted"/>
<dbReference type="Gene3D" id="3.20.20.30">
    <property type="entry name" value="Luciferase-like domain"/>
    <property type="match status" value="1"/>
</dbReference>
<gene>
    <name evidence="3" type="ORF">ETSY1_39950</name>
</gene>
<dbReference type="AlphaFoldDB" id="W4L5F4"/>
<dbReference type="Proteomes" id="UP000019141">
    <property type="component" value="Unassembled WGS sequence"/>
</dbReference>
<evidence type="ECO:0000313" key="3">
    <source>
        <dbReference type="EMBL" id="ETW93272.1"/>
    </source>
</evidence>
<organism evidence="3 4">
    <name type="scientific">Entotheonella factor</name>
    <dbReference type="NCBI Taxonomy" id="1429438"/>
    <lineage>
        <taxon>Bacteria</taxon>
        <taxon>Pseudomonadati</taxon>
        <taxon>Nitrospinota/Tectimicrobiota group</taxon>
        <taxon>Candidatus Tectimicrobiota</taxon>
        <taxon>Candidatus Entotheonellia</taxon>
        <taxon>Candidatus Entotheonellales</taxon>
        <taxon>Candidatus Entotheonellaceae</taxon>
        <taxon>Candidatus Entotheonella</taxon>
    </lineage>
</organism>
<protein>
    <recommendedName>
        <fullName evidence="2">Luciferase-like domain-containing protein</fullName>
    </recommendedName>
</protein>
<comment type="caution">
    <text evidence="3">The sequence shown here is derived from an EMBL/GenBank/DDBJ whole genome shotgun (WGS) entry which is preliminary data.</text>
</comment>
<dbReference type="InterPro" id="IPR036661">
    <property type="entry name" value="Luciferase-like_sf"/>
</dbReference>
<evidence type="ECO:0000313" key="4">
    <source>
        <dbReference type="Proteomes" id="UP000019141"/>
    </source>
</evidence>
<name>W4L5F4_ENTF1</name>
<dbReference type="GO" id="GO:0016705">
    <property type="term" value="F:oxidoreductase activity, acting on paired donors, with incorporation or reduction of molecular oxygen"/>
    <property type="evidence" value="ECO:0007669"/>
    <property type="project" value="InterPro"/>
</dbReference>
<evidence type="ECO:0000259" key="2">
    <source>
        <dbReference type="Pfam" id="PF00296"/>
    </source>
</evidence>
<dbReference type="Pfam" id="PF00296">
    <property type="entry name" value="Bac_luciferase"/>
    <property type="match status" value="1"/>
</dbReference>
<dbReference type="PANTHER" id="PTHR43244">
    <property type="match status" value="1"/>
</dbReference>
<reference evidence="3 4" key="1">
    <citation type="journal article" date="2014" name="Nature">
        <title>An environmental bacterial taxon with a large and distinct metabolic repertoire.</title>
        <authorList>
            <person name="Wilson M.C."/>
            <person name="Mori T."/>
            <person name="Ruckert C."/>
            <person name="Uria A.R."/>
            <person name="Helf M.J."/>
            <person name="Takada K."/>
            <person name="Gernert C."/>
            <person name="Steffens U.A."/>
            <person name="Heycke N."/>
            <person name="Schmitt S."/>
            <person name="Rinke C."/>
            <person name="Helfrich E.J."/>
            <person name="Brachmann A.O."/>
            <person name="Gurgui C."/>
            <person name="Wakimoto T."/>
            <person name="Kracht M."/>
            <person name="Crusemann M."/>
            <person name="Hentschel U."/>
            <person name="Abe I."/>
            <person name="Matsunaga S."/>
            <person name="Kalinowski J."/>
            <person name="Takeyama H."/>
            <person name="Piel J."/>
        </authorList>
    </citation>
    <scope>NUCLEOTIDE SEQUENCE [LARGE SCALE GENOMIC DNA]</scope>
    <source>
        <strain evidence="4">TSY1</strain>
    </source>
</reference>
<keyword evidence="4" id="KW-1185">Reference proteome</keyword>
<evidence type="ECO:0000256" key="1">
    <source>
        <dbReference type="ARBA" id="ARBA00023002"/>
    </source>
</evidence>
<dbReference type="InterPro" id="IPR011251">
    <property type="entry name" value="Luciferase-like_dom"/>
</dbReference>
<dbReference type="InterPro" id="IPR050564">
    <property type="entry name" value="F420-G6PD/mer"/>
</dbReference>
<dbReference type="HOGENOM" id="CLU_027853_5_2_7"/>
<feature type="domain" description="Luciferase-like" evidence="2">
    <location>
        <begin position="13"/>
        <end position="299"/>
    </location>
</feature>
<dbReference type="SUPFAM" id="SSF51679">
    <property type="entry name" value="Bacterial luciferase-like"/>
    <property type="match status" value="1"/>
</dbReference>
<sequence length="323" mass="34481">MLTYSFRLPPGPNTVAYAVAAEQLGYERVWCPEVPAFGHDIWVTLARIAEQTSRIGIGAAVLIPSYRHPMAQASAIATIEALAPGRLWAGFGTGFTGRYAMGQPALTLAYMRQHILQVRGLLRGEAVEIDGGMAQLLASEGWLPERPIQTPLLLASQGPKGRQLASEIADGLISLGAPAPGFDPCLVSINGTVLDDGEDVTSPRARTALAPLVALAYHFTYSSNPESVKSLPNGEARLASVEKVPEPVRHLSVHRGHNLDISNDHDQLVDVSMARQMTFTGTRDELRARLDAFEAAGATGVIFGTSGADVERELHAFAEVAGL</sequence>
<dbReference type="PANTHER" id="PTHR43244:SF1">
    <property type="entry name" value="5,10-METHYLENETETRAHYDROMETHANOPTERIN REDUCTASE"/>
    <property type="match status" value="1"/>
</dbReference>
<dbReference type="EMBL" id="AZHW01001269">
    <property type="protein sequence ID" value="ETW93272.1"/>
    <property type="molecule type" value="Genomic_DNA"/>
</dbReference>
<keyword evidence="1" id="KW-0560">Oxidoreductase</keyword>
<accession>W4L5F4</accession>